<dbReference type="InterPro" id="IPR001509">
    <property type="entry name" value="Epimerase_deHydtase"/>
</dbReference>
<dbReference type="GO" id="GO:0004029">
    <property type="term" value="F:aldehyde dehydrogenase (NAD+) activity"/>
    <property type="evidence" value="ECO:0007669"/>
    <property type="project" value="TreeGrafter"/>
</dbReference>
<dbReference type="Proteomes" id="UP000033607">
    <property type="component" value="Unassembled WGS sequence"/>
</dbReference>
<evidence type="ECO:0000313" key="3">
    <source>
        <dbReference type="Proteomes" id="UP000033607"/>
    </source>
</evidence>
<feature type="domain" description="NAD-dependent epimerase/dehydratase" evidence="1">
    <location>
        <begin position="5"/>
        <end position="216"/>
    </location>
</feature>
<name>A0A0F5YK91_9CYAN</name>
<dbReference type="Pfam" id="PF01370">
    <property type="entry name" value="Epimerase"/>
    <property type="match status" value="1"/>
</dbReference>
<dbReference type="InterPro" id="IPR051783">
    <property type="entry name" value="NAD(P)-dependent_oxidoreduct"/>
</dbReference>
<comment type="caution">
    <text evidence="2">The sequence shown here is derived from an EMBL/GenBank/DDBJ whole genome shotgun (WGS) entry which is preliminary data.</text>
</comment>
<sequence length="276" mass="30519">MNIAIIGCGYVGSAVSRYWSQTLGLTVTATTTTPGRVEGLEKIANRVVVVNGNDPEALKSVLQGQNTVLLSVASKGRDPQAYQLAYQKTAQTLATVLPQVPEVQHLIYTGSFGLYGDQNGVTVDESSPVFPADKNQQIIYKTEQLLLDLASENLKVCILRLGGIYGPGREIVKIFSRMFGTTQPGNGRYPTAWVHLDDIVGAIEFSRQHQLEGIYNLVDNSSLTRRELIDLMCEKYDLQNVTWDVSLPNNRPYNVRVSSQKIQEAGYQFIHPQTLV</sequence>
<evidence type="ECO:0000313" key="2">
    <source>
        <dbReference type="EMBL" id="KKD39178.1"/>
    </source>
</evidence>
<accession>A0A0F5YK91</accession>
<dbReference type="GO" id="GO:0005737">
    <property type="term" value="C:cytoplasm"/>
    <property type="evidence" value="ECO:0007669"/>
    <property type="project" value="TreeGrafter"/>
</dbReference>
<dbReference type="RefSeq" id="WP_046277393.1">
    <property type="nucleotide sequence ID" value="NZ_LATL02000088.1"/>
</dbReference>
<dbReference type="SUPFAM" id="SSF51735">
    <property type="entry name" value="NAD(P)-binding Rossmann-fold domains"/>
    <property type="match status" value="1"/>
</dbReference>
<dbReference type="OrthoDB" id="9808276at2"/>
<reference evidence="2 3" key="1">
    <citation type="submission" date="2015-06" db="EMBL/GenBank/DDBJ databases">
        <title>Draft genome assembly of filamentous brackish cyanobacterium Limnoraphis robusta strain CS-951.</title>
        <authorList>
            <person name="Willis A."/>
            <person name="Parks M."/>
            <person name="Burford M.A."/>
        </authorList>
    </citation>
    <scope>NUCLEOTIDE SEQUENCE [LARGE SCALE GENOMIC DNA]</scope>
    <source>
        <strain evidence="2 3">CS-951</strain>
    </source>
</reference>
<protein>
    <submittedName>
        <fullName evidence="2">Epimerase</fullName>
    </submittedName>
</protein>
<organism evidence="2 3">
    <name type="scientific">Limnoraphis robusta CS-951</name>
    <dbReference type="NCBI Taxonomy" id="1637645"/>
    <lineage>
        <taxon>Bacteria</taxon>
        <taxon>Bacillati</taxon>
        <taxon>Cyanobacteriota</taxon>
        <taxon>Cyanophyceae</taxon>
        <taxon>Oscillatoriophycideae</taxon>
        <taxon>Oscillatoriales</taxon>
        <taxon>Sirenicapillariaceae</taxon>
        <taxon>Limnoraphis</taxon>
    </lineage>
</organism>
<dbReference type="Gene3D" id="3.40.50.720">
    <property type="entry name" value="NAD(P)-binding Rossmann-like Domain"/>
    <property type="match status" value="1"/>
</dbReference>
<evidence type="ECO:0000259" key="1">
    <source>
        <dbReference type="Pfam" id="PF01370"/>
    </source>
</evidence>
<dbReference type="EMBL" id="LATL02000088">
    <property type="protein sequence ID" value="KKD39178.1"/>
    <property type="molecule type" value="Genomic_DNA"/>
</dbReference>
<dbReference type="PATRIC" id="fig|1637645.4.peg.1785"/>
<proteinExistence type="predicted"/>
<dbReference type="InterPro" id="IPR036291">
    <property type="entry name" value="NAD(P)-bd_dom_sf"/>
</dbReference>
<dbReference type="PANTHER" id="PTHR48079">
    <property type="entry name" value="PROTEIN YEEZ"/>
    <property type="match status" value="1"/>
</dbReference>
<dbReference type="AlphaFoldDB" id="A0A0F5YK91"/>
<dbReference type="PANTHER" id="PTHR48079:SF6">
    <property type="entry name" value="NAD(P)-BINDING DOMAIN-CONTAINING PROTEIN-RELATED"/>
    <property type="match status" value="1"/>
</dbReference>
<gene>
    <name evidence="2" type="ORF">WN50_04920</name>
</gene>